<dbReference type="FunFam" id="2.60.260.20:FF:000003">
    <property type="entry name" value="DnaJ subfamily A member 2"/>
    <property type="match status" value="1"/>
</dbReference>
<dbReference type="GO" id="GO:0030544">
    <property type="term" value="F:Hsp70 protein binding"/>
    <property type="evidence" value="ECO:0007669"/>
    <property type="project" value="InterPro"/>
</dbReference>
<dbReference type="InterPro" id="IPR001623">
    <property type="entry name" value="DnaJ_domain"/>
</dbReference>
<evidence type="ECO:0000256" key="7">
    <source>
        <dbReference type="SAM" id="MobiDB-lite"/>
    </source>
</evidence>
<feature type="region of interest" description="Disordered" evidence="7">
    <location>
        <begin position="422"/>
        <end position="458"/>
    </location>
</feature>
<dbReference type="GO" id="GO:0008270">
    <property type="term" value="F:zinc ion binding"/>
    <property type="evidence" value="ECO:0007669"/>
    <property type="project" value="UniProtKB-KW"/>
</dbReference>
<dbReference type="InterPro" id="IPR036410">
    <property type="entry name" value="HSP_DnaJ_Cys-rich_dom_sf"/>
</dbReference>
<keyword evidence="11" id="KW-1185">Reference proteome</keyword>
<dbReference type="GO" id="GO:0051082">
    <property type="term" value="F:unfolded protein binding"/>
    <property type="evidence" value="ECO:0007669"/>
    <property type="project" value="InterPro"/>
</dbReference>
<dbReference type="InterPro" id="IPR001305">
    <property type="entry name" value="HSP_DnaJ_Cys-rich_dom"/>
</dbReference>
<dbReference type="Pfam" id="PF00226">
    <property type="entry name" value="DnaJ"/>
    <property type="match status" value="1"/>
</dbReference>
<evidence type="ECO:0000256" key="5">
    <source>
        <dbReference type="ARBA" id="ARBA00023186"/>
    </source>
</evidence>
<feature type="zinc finger region" description="CR-type" evidence="6">
    <location>
        <begin position="174"/>
        <end position="259"/>
    </location>
</feature>
<keyword evidence="5" id="KW-0143">Chaperone</keyword>
<dbReference type="OrthoDB" id="550424at2759"/>
<sequence length="458" mass="49733">MPATLVIPLQLGSPGPILSYLVRIFNAKKKLAPVSSAAAEVDLYEVLNLDRSASKEEIRKAYRKLALQYHPDKVQEDERQESEIKFKAVSQAYEILYDEEKRQVYDTHGMSAFDGSGRPGGMGGGPDLDDILASMFGMNMGGAGMPGFAGPGRRRKGPNEEQQYTVSLEDLYKGRTVKFASTKNVICTLCKGKGGKEKATPKKCSTCGGQGQKETLVQIGPGLVTQSMMKCATCDGVGSFFQPKDKCKKCKGKKVTEEKKILEIYIPRGAREGEKIVLEGEGDQQPDVEPGDIVFHLDQAEHKTFKRDGADLSATIEVTLAESLCGFSRVVLKHLDGRGIEIKHPQKPGDVLRPGQVLKVAGEGMPFKRGDARGDLYLIVEIRFPEDGWASNPAALSQLRELLPVNKAPAIEADTVDEVEFDSKASLDSMGENDNQGGGSWVDEDDDEGEGGAQCATQ</sequence>
<dbReference type="STRING" id="1215338.A0A059JBQ0"/>
<dbReference type="CDD" id="cd06257">
    <property type="entry name" value="DnaJ"/>
    <property type="match status" value="1"/>
</dbReference>
<dbReference type="Gene3D" id="2.60.260.20">
    <property type="entry name" value="Urease metallochaperone UreE, N-terminal domain"/>
    <property type="match status" value="2"/>
</dbReference>
<reference evidence="10 11" key="1">
    <citation type="submission" date="2014-02" db="EMBL/GenBank/DDBJ databases">
        <title>The Genome Sequence of Trichophyton interdigitale MR816.</title>
        <authorList>
            <consortium name="The Broad Institute Genomics Platform"/>
            <person name="Cuomo C.A."/>
            <person name="White T.C."/>
            <person name="Graser Y."/>
            <person name="Martinez-Rossi N."/>
            <person name="Heitman J."/>
            <person name="Young S.K."/>
            <person name="Zeng Q."/>
            <person name="Gargeya S."/>
            <person name="Abouelleil A."/>
            <person name="Alvarado L."/>
            <person name="Chapman S.B."/>
            <person name="Gainer-Dewar J."/>
            <person name="Goldberg J."/>
            <person name="Griggs A."/>
            <person name="Gujja S."/>
            <person name="Hansen M."/>
            <person name="Howarth C."/>
            <person name="Imamovic A."/>
            <person name="Larimer J."/>
            <person name="Martinez D."/>
            <person name="Murphy C."/>
            <person name="Pearson M.D."/>
            <person name="Persinoti G."/>
            <person name="Poon T."/>
            <person name="Priest M."/>
            <person name="Roberts A.D."/>
            <person name="Saif S."/>
            <person name="Shea T.D."/>
            <person name="Sykes S.N."/>
            <person name="Wortman J."/>
            <person name="Nusbaum C."/>
            <person name="Birren B."/>
        </authorList>
    </citation>
    <scope>NUCLEOTIDE SEQUENCE [LARGE SCALE GENOMIC DNA]</scope>
    <source>
        <strain evidence="10 11">MR816</strain>
    </source>
</reference>
<dbReference type="PROSITE" id="PS50076">
    <property type="entry name" value="DNAJ_2"/>
    <property type="match status" value="1"/>
</dbReference>
<dbReference type="Gene3D" id="1.10.287.110">
    <property type="entry name" value="DnaJ domain"/>
    <property type="match status" value="1"/>
</dbReference>
<dbReference type="OMA" id="IVFHIVE"/>
<keyword evidence="4 6" id="KW-0862">Zinc</keyword>
<dbReference type="InterPro" id="IPR008971">
    <property type="entry name" value="HSP40/DnaJ_pept-bd"/>
</dbReference>
<dbReference type="PRINTS" id="PR00625">
    <property type="entry name" value="JDOMAIN"/>
</dbReference>
<dbReference type="Gene3D" id="2.10.230.10">
    <property type="entry name" value="Heat shock protein DnaJ, cysteine-rich domain"/>
    <property type="match status" value="1"/>
</dbReference>
<dbReference type="GO" id="GO:0006457">
    <property type="term" value="P:protein folding"/>
    <property type="evidence" value="ECO:0007669"/>
    <property type="project" value="InterPro"/>
</dbReference>
<dbReference type="InterPro" id="IPR002939">
    <property type="entry name" value="DnaJ_C"/>
</dbReference>
<keyword evidence="3 6" id="KW-0863">Zinc-finger</keyword>
<dbReference type="InterPro" id="IPR036869">
    <property type="entry name" value="J_dom_sf"/>
</dbReference>
<evidence type="ECO:0000313" key="11">
    <source>
        <dbReference type="Proteomes" id="UP000024533"/>
    </source>
</evidence>
<dbReference type="SUPFAM" id="SSF49493">
    <property type="entry name" value="HSP40/DnaJ peptide-binding domain"/>
    <property type="match status" value="2"/>
</dbReference>
<dbReference type="GO" id="GO:0009408">
    <property type="term" value="P:response to heat"/>
    <property type="evidence" value="ECO:0007669"/>
    <property type="project" value="InterPro"/>
</dbReference>
<dbReference type="EMBL" id="AOKY01000209">
    <property type="protein sequence ID" value="KDB25316.1"/>
    <property type="molecule type" value="Genomic_DNA"/>
</dbReference>
<dbReference type="PROSITE" id="PS51188">
    <property type="entry name" value="ZF_CR"/>
    <property type="match status" value="1"/>
</dbReference>
<evidence type="ECO:0000256" key="3">
    <source>
        <dbReference type="ARBA" id="ARBA00022771"/>
    </source>
</evidence>
<dbReference type="PROSITE" id="PS00636">
    <property type="entry name" value="DNAJ_1"/>
    <property type="match status" value="1"/>
</dbReference>
<name>A0A059JBQ0_TRIIM</name>
<dbReference type="InterPro" id="IPR012724">
    <property type="entry name" value="DnaJ"/>
</dbReference>
<dbReference type="InterPro" id="IPR018253">
    <property type="entry name" value="DnaJ_domain_CS"/>
</dbReference>
<feature type="domain" description="CR-type" evidence="9">
    <location>
        <begin position="174"/>
        <end position="259"/>
    </location>
</feature>
<dbReference type="SMART" id="SM00271">
    <property type="entry name" value="DnaJ"/>
    <property type="match status" value="1"/>
</dbReference>
<gene>
    <name evidence="10" type="ORF">H109_02853</name>
</gene>
<evidence type="ECO:0008006" key="12">
    <source>
        <dbReference type="Google" id="ProtNLM"/>
    </source>
</evidence>
<feature type="domain" description="J" evidence="8">
    <location>
        <begin position="42"/>
        <end position="109"/>
    </location>
</feature>
<dbReference type="PANTHER" id="PTHR43888">
    <property type="entry name" value="DNAJ-LIKE-2, ISOFORM A-RELATED"/>
    <property type="match status" value="1"/>
</dbReference>
<evidence type="ECO:0000259" key="9">
    <source>
        <dbReference type="PROSITE" id="PS51188"/>
    </source>
</evidence>
<dbReference type="SUPFAM" id="SSF46565">
    <property type="entry name" value="Chaperone J-domain"/>
    <property type="match status" value="1"/>
</dbReference>
<dbReference type="HAMAP" id="MF_01152">
    <property type="entry name" value="DnaJ"/>
    <property type="match status" value="1"/>
</dbReference>
<dbReference type="CDD" id="cd10719">
    <property type="entry name" value="DnaJ_zf"/>
    <property type="match status" value="1"/>
</dbReference>
<dbReference type="Proteomes" id="UP000024533">
    <property type="component" value="Unassembled WGS sequence"/>
</dbReference>
<evidence type="ECO:0000313" key="10">
    <source>
        <dbReference type="EMBL" id="KDB25316.1"/>
    </source>
</evidence>
<evidence type="ECO:0000256" key="4">
    <source>
        <dbReference type="ARBA" id="ARBA00022833"/>
    </source>
</evidence>
<dbReference type="AlphaFoldDB" id="A0A059JBQ0"/>
<evidence type="ECO:0000256" key="1">
    <source>
        <dbReference type="ARBA" id="ARBA00022723"/>
    </source>
</evidence>
<comment type="caution">
    <text evidence="10">The sequence shown here is derived from an EMBL/GenBank/DDBJ whole genome shotgun (WGS) entry which is preliminary data.</text>
</comment>
<proteinExistence type="inferred from homology"/>
<evidence type="ECO:0000256" key="6">
    <source>
        <dbReference type="PROSITE-ProRule" id="PRU00546"/>
    </source>
</evidence>
<dbReference type="Pfam" id="PF00684">
    <property type="entry name" value="DnaJ_CXXCXGXG"/>
    <property type="match status" value="1"/>
</dbReference>
<evidence type="ECO:0000256" key="2">
    <source>
        <dbReference type="ARBA" id="ARBA00022737"/>
    </source>
</evidence>
<evidence type="ECO:0000259" key="8">
    <source>
        <dbReference type="PROSITE" id="PS50076"/>
    </source>
</evidence>
<keyword evidence="2" id="KW-0677">Repeat</keyword>
<keyword evidence="1 6" id="KW-0479">Metal-binding</keyword>
<protein>
    <recommendedName>
        <fullName evidence="12">Chaperone DnaJ</fullName>
    </recommendedName>
</protein>
<dbReference type="GO" id="GO:0005524">
    <property type="term" value="F:ATP binding"/>
    <property type="evidence" value="ECO:0007669"/>
    <property type="project" value="InterPro"/>
</dbReference>
<accession>A0A059JBQ0</accession>
<dbReference type="CDD" id="cd10747">
    <property type="entry name" value="DnaJ_C"/>
    <property type="match status" value="1"/>
</dbReference>
<dbReference type="FunFam" id="2.10.230.10:FF:000001">
    <property type="entry name" value="DnaJ subfamily A member 2"/>
    <property type="match status" value="1"/>
</dbReference>
<dbReference type="HOGENOM" id="CLU_017633_10_0_1"/>
<dbReference type="SUPFAM" id="SSF57938">
    <property type="entry name" value="DnaJ/Hsp40 cysteine-rich domain"/>
    <property type="match status" value="1"/>
</dbReference>
<dbReference type="Pfam" id="PF01556">
    <property type="entry name" value="DnaJ_C"/>
    <property type="match status" value="1"/>
</dbReference>
<organism evidence="10 11">
    <name type="scientific">Trichophyton interdigitale (strain MR816)</name>
    <dbReference type="NCBI Taxonomy" id="1215338"/>
    <lineage>
        <taxon>Eukaryota</taxon>
        <taxon>Fungi</taxon>
        <taxon>Dikarya</taxon>
        <taxon>Ascomycota</taxon>
        <taxon>Pezizomycotina</taxon>
        <taxon>Eurotiomycetes</taxon>
        <taxon>Eurotiomycetidae</taxon>
        <taxon>Onygenales</taxon>
        <taxon>Arthrodermataceae</taxon>
        <taxon>Trichophyton</taxon>
    </lineage>
</organism>
<dbReference type="InterPro" id="IPR044713">
    <property type="entry name" value="DNJA1/2-like"/>
</dbReference>